<dbReference type="InterPro" id="IPR050463">
    <property type="entry name" value="Gfo/Idh/MocA_oxidrdct_glycsds"/>
</dbReference>
<dbReference type="InterPro" id="IPR036291">
    <property type="entry name" value="NAD(P)-bd_dom_sf"/>
</dbReference>
<evidence type="ECO:0000259" key="2">
    <source>
        <dbReference type="Pfam" id="PF01408"/>
    </source>
</evidence>
<dbReference type="Pfam" id="PF22725">
    <property type="entry name" value="GFO_IDH_MocA_C3"/>
    <property type="match status" value="1"/>
</dbReference>
<organism evidence="4 5">
    <name type="scientific">Ktedonobacter robiniae</name>
    <dbReference type="NCBI Taxonomy" id="2778365"/>
    <lineage>
        <taxon>Bacteria</taxon>
        <taxon>Bacillati</taxon>
        <taxon>Chloroflexota</taxon>
        <taxon>Ktedonobacteria</taxon>
        <taxon>Ktedonobacterales</taxon>
        <taxon>Ktedonobacteraceae</taxon>
        <taxon>Ktedonobacter</taxon>
    </lineage>
</organism>
<accession>A0ABQ3US61</accession>
<dbReference type="PANTHER" id="PTHR43818:SF11">
    <property type="entry name" value="BCDNA.GH03377"/>
    <property type="match status" value="1"/>
</dbReference>
<evidence type="ECO:0000256" key="1">
    <source>
        <dbReference type="ARBA" id="ARBA00023002"/>
    </source>
</evidence>
<dbReference type="InterPro" id="IPR000683">
    <property type="entry name" value="Gfo/Idh/MocA-like_OxRdtase_N"/>
</dbReference>
<dbReference type="SUPFAM" id="SSF55347">
    <property type="entry name" value="Glyceraldehyde-3-phosphate dehydrogenase-like, C-terminal domain"/>
    <property type="match status" value="1"/>
</dbReference>
<protein>
    <submittedName>
        <fullName evidence="4">Dehydrogenase</fullName>
    </submittedName>
</protein>
<feature type="domain" description="Gfo/Idh/MocA-like oxidoreductase N-terminal" evidence="2">
    <location>
        <begin position="6"/>
        <end position="121"/>
    </location>
</feature>
<gene>
    <name evidence="4" type="ORF">KSB_41140</name>
</gene>
<evidence type="ECO:0000313" key="4">
    <source>
        <dbReference type="EMBL" id="GHO55639.1"/>
    </source>
</evidence>
<evidence type="ECO:0000259" key="3">
    <source>
        <dbReference type="Pfam" id="PF22725"/>
    </source>
</evidence>
<reference evidence="4 5" key="1">
    <citation type="journal article" date="2021" name="Int. J. Syst. Evol. Microbiol.">
        <title>Reticulibacter mediterranei gen. nov., sp. nov., within the new family Reticulibacteraceae fam. nov., and Ktedonospora formicarum gen. nov., sp. nov., Ktedonobacter robiniae sp. nov., Dictyobacter formicarum sp. nov. and Dictyobacter arantiisoli sp. nov., belonging to the class Ktedonobacteria.</title>
        <authorList>
            <person name="Yabe S."/>
            <person name="Zheng Y."/>
            <person name="Wang C.M."/>
            <person name="Sakai Y."/>
            <person name="Abe K."/>
            <person name="Yokota A."/>
            <person name="Donadio S."/>
            <person name="Cavaletti L."/>
            <person name="Monciardini P."/>
        </authorList>
    </citation>
    <scope>NUCLEOTIDE SEQUENCE [LARGE SCALE GENOMIC DNA]</scope>
    <source>
        <strain evidence="4 5">SOSP1-30</strain>
    </source>
</reference>
<proteinExistence type="predicted"/>
<dbReference type="SUPFAM" id="SSF51735">
    <property type="entry name" value="NAD(P)-binding Rossmann-fold domains"/>
    <property type="match status" value="1"/>
</dbReference>
<dbReference type="EMBL" id="BNJG01000001">
    <property type="protein sequence ID" value="GHO55639.1"/>
    <property type="molecule type" value="Genomic_DNA"/>
</dbReference>
<dbReference type="Gene3D" id="3.30.360.10">
    <property type="entry name" value="Dihydrodipicolinate Reductase, domain 2"/>
    <property type="match status" value="1"/>
</dbReference>
<dbReference type="Gene3D" id="3.40.50.720">
    <property type="entry name" value="NAD(P)-binding Rossmann-like Domain"/>
    <property type="match status" value="1"/>
</dbReference>
<feature type="domain" description="GFO/IDH/MocA-like oxidoreductase" evidence="3">
    <location>
        <begin position="133"/>
        <end position="260"/>
    </location>
</feature>
<sequence length="357" mass="38988">MEKKPFRIAVVGCGNIAGAYAKTLEPYSHIQLLGATDVDLTRAEAYVSTYGGQVYASLDELLADEDVDLVVNLTIHHAHVEVIRKCLLAGKHVYSEKPLALDGQDAWELVKLAEQQGKRLSCAPMTILGEAQQTAWKLIREGALGTVRLAYAEVNWGRIESWHPAPGPFYEVGALFDVGVYPLTILTSIFGPARQVTAFGKVLYPDRVTKENVPFHISTPDFAVAAIEFASGAVARLTTNFYVGHHSPQKGIEFHGDKGSCFLNDWQNFSGKVEFTEFGGSYQPVPYVKESFQGTEWARGVVELAEAIEEDRPARITGAQAAHVVDILCAIQTSFGEGHPVAIASEFAPPAPMDWAR</sequence>
<keyword evidence="5" id="KW-1185">Reference proteome</keyword>
<dbReference type="Proteomes" id="UP000654345">
    <property type="component" value="Unassembled WGS sequence"/>
</dbReference>
<keyword evidence="1" id="KW-0560">Oxidoreductase</keyword>
<dbReference type="Pfam" id="PF01408">
    <property type="entry name" value="GFO_IDH_MocA"/>
    <property type="match status" value="1"/>
</dbReference>
<dbReference type="PANTHER" id="PTHR43818">
    <property type="entry name" value="BCDNA.GH03377"/>
    <property type="match status" value="1"/>
</dbReference>
<name>A0ABQ3US61_9CHLR</name>
<evidence type="ECO:0000313" key="5">
    <source>
        <dbReference type="Proteomes" id="UP000654345"/>
    </source>
</evidence>
<dbReference type="RefSeq" id="WP_201372210.1">
    <property type="nucleotide sequence ID" value="NZ_BNJG01000001.1"/>
</dbReference>
<comment type="caution">
    <text evidence="4">The sequence shown here is derived from an EMBL/GenBank/DDBJ whole genome shotgun (WGS) entry which is preliminary data.</text>
</comment>
<dbReference type="InterPro" id="IPR055170">
    <property type="entry name" value="GFO_IDH_MocA-like_dom"/>
</dbReference>